<dbReference type="AlphaFoldDB" id="A0A382Y6G6"/>
<keyword evidence="1" id="KW-0812">Transmembrane</keyword>
<keyword evidence="1" id="KW-0472">Membrane</keyword>
<gene>
    <name evidence="2" type="ORF">METZ01_LOCUS431750</name>
</gene>
<evidence type="ECO:0000256" key="1">
    <source>
        <dbReference type="SAM" id="Phobius"/>
    </source>
</evidence>
<accession>A0A382Y6G6</accession>
<protein>
    <recommendedName>
        <fullName evidence="3">Prepilin-type N-terminal cleavage/methylation domain-containing protein</fullName>
    </recommendedName>
</protein>
<dbReference type="Gene3D" id="3.30.700.10">
    <property type="entry name" value="Glycoprotein, Type 4 Pilin"/>
    <property type="match status" value="1"/>
</dbReference>
<dbReference type="SUPFAM" id="SSF54523">
    <property type="entry name" value="Pili subunits"/>
    <property type="match status" value="1"/>
</dbReference>
<organism evidence="2">
    <name type="scientific">marine metagenome</name>
    <dbReference type="NCBI Taxonomy" id="408172"/>
    <lineage>
        <taxon>unclassified sequences</taxon>
        <taxon>metagenomes</taxon>
        <taxon>ecological metagenomes</taxon>
    </lineage>
</organism>
<dbReference type="EMBL" id="UINC01173351">
    <property type="protein sequence ID" value="SVD78896.1"/>
    <property type="molecule type" value="Genomic_DNA"/>
</dbReference>
<proteinExistence type="predicted"/>
<name>A0A382Y6G6_9ZZZZ</name>
<dbReference type="InterPro" id="IPR045584">
    <property type="entry name" value="Pilin-like"/>
</dbReference>
<dbReference type="NCBIfam" id="TIGR02532">
    <property type="entry name" value="IV_pilin_GFxxxE"/>
    <property type="match status" value="1"/>
</dbReference>
<reference evidence="2" key="1">
    <citation type="submission" date="2018-05" db="EMBL/GenBank/DDBJ databases">
        <authorList>
            <person name="Lanie J.A."/>
            <person name="Ng W.-L."/>
            <person name="Kazmierczak K.M."/>
            <person name="Andrzejewski T.M."/>
            <person name="Davidsen T.M."/>
            <person name="Wayne K.J."/>
            <person name="Tettelin H."/>
            <person name="Glass J.I."/>
            <person name="Rusch D."/>
            <person name="Podicherti R."/>
            <person name="Tsui H.-C.T."/>
            <person name="Winkler M.E."/>
        </authorList>
    </citation>
    <scope>NUCLEOTIDE SEQUENCE</scope>
</reference>
<evidence type="ECO:0008006" key="3">
    <source>
        <dbReference type="Google" id="ProtNLM"/>
    </source>
</evidence>
<dbReference type="Pfam" id="PF07963">
    <property type="entry name" value="N_methyl"/>
    <property type="match status" value="1"/>
</dbReference>
<evidence type="ECO:0000313" key="2">
    <source>
        <dbReference type="EMBL" id="SVD78896.1"/>
    </source>
</evidence>
<feature type="transmembrane region" description="Helical" evidence="1">
    <location>
        <begin position="7"/>
        <end position="28"/>
    </location>
</feature>
<dbReference type="InterPro" id="IPR012902">
    <property type="entry name" value="N_methyl_site"/>
</dbReference>
<sequence>MNKAFTLIELLVVVAIIGILAAVGVVAYNGYTYSAKVNATKSNHTTIVRFIKTNLMKCSLGQELIVNKLVSNKVTAQPDLCPTISNITSGNNIRKVFKAFVYHFKAAGFKNPHYPDHSTSVSDCGVDLSKVDHNGVFKYGQVTNGNLGATCIYGHINHFGTNKAAIFVGTKVSQKGTGLVLAEAIAAN</sequence>
<keyword evidence="1" id="KW-1133">Transmembrane helix</keyword>